<reference evidence="2 3" key="1">
    <citation type="submission" date="2018-01" db="EMBL/GenBank/DDBJ databases">
        <title>Genomic Encyclopedia of Type Strains, Phase III (KMG-III): the genomes of soil and plant-associated and newly described type strains.</title>
        <authorList>
            <person name="Whitman W."/>
        </authorList>
    </citation>
    <scope>NUCLEOTIDE SEQUENCE [LARGE SCALE GENOMIC DNA]</scope>
    <source>
        <strain evidence="2 3">HKI456</strain>
    </source>
</reference>
<dbReference type="PANTHER" id="PTHR34988">
    <property type="entry name" value="PROTEIN, PUTATIVE-RELATED"/>
    <property type="match status" value="1"/>
</dbReference>
<name>A0A2P5K7H5_9BURK</name>
<dbReference type="PROSITE" id="PS51742">
    <property type="entry name" value="PPC"/>
    <property type="match status" value="1"/>
</dbReference>
<protein>
    <submittedName>
        <fullName evidence="2">Putative DNA-binding protein with PD1-like motif</fullName>
    </submittedName>
</protein>
<keyword evidence="2" id="KW-0238">DNA-binding</keyword>
<dbReference type="CDD" id="cd11378">
    <property type="entry name" value="DUF296"/>
    <property type="match status" value="1"/>
</dbReference>
<gene>
    <name evidence="2" type="ORF">B0O95_11543</name>
</gene>
<dbReference type="RefSeq" id="WP_104078315.1">
    <property type="nucleotide sequence ID" value="NZ_CP062178.1"/>
</dbReference>
<evidence type="ECO:0000313" key="3">
    <source>
        <dbReference type="Proteomes" id="UP000243096"/>
    </source>
</evidence>
<accession>A0A2P5K7H5</accession>
<dbReference type="AlphaFoldDB" id="A0A2P5K7H5"/>
<dbReference type="OrthoDB" id="9102708at2"/>
<dbReference type="InterPro" id="IPR005175">
    <property type="entry name" value="PPC_dom"/>
</dbReference>
<keyword evidence="3" id="KW-1185">Reference proteome</keyword>
<feature type="domain" description="PPC" evidence="1">
    <location>
        <begin position="10"/>
        <end position="141"/>
    </location>
</feature>
<evidence type="ECO:0000259" key="1">
    <source>
        <dbReference type="PROSITE" id="PS51742"/>
    </source>
</evidence>
<sequence>MKDHVMIESGRLGRLVVARVKPNEDLITSLEQLCDAHGIERALVRGAVGSLLSATLLLPQRSTSAAITVEGPGVEILSLSGEISCMAATGCASSISGMVADPNGRMFAGRLQRGGNRSFITIEVSLQEWLVDSIIEGPATP</sequence>
<dbReference type="Gene3D" id="3.30.1330.80">
    <property type="entry name" value="Hypothetical protein, similar to alpha- acetolactate decarboxylase, domain 2"/>
    <property type="match status" value="1"/>
</dbReference>
<proteinExistence type="predicted"/>
<dbReference type="Proteomes" id="UP000243096">
    <property type="component" value="Unassembled WGS sequence"/>
</dbReference>
<dbReference type="GO" id="GO:0003677">
    <property type="term" value="F:DNA binding"/>
    <property type="evidence" value="ECO:0007669"/>
    <property type="project" value="UniProtKB-KW"/>
</dbReference>
<dbReference type="Pfam" id="PF03479">
    <property type="entry name" value="PCC"/>
    <property type="match status" value="1"/>
</dbReference>
<comment type="caution">
    <text evidence="2">The sequence shown here is derived from an EMBL/GenBank/DDBJ whole genome shotgun (WGS) entry which is preliminary data.</text>
</comment>
<organism evidence="2 3">
    <name type="scientific">Mycetohabitans endofungorum</name>
    <dbReference type="NCBI Taxonomy" id="417203"/>
    <lineage>
        <taxon>Bacteria</taxon>
        <taxon>Pseudomonadati</taxon>
        <taxon>Pseudomonadota</taxon>
        <taxon>Betaproteobacteria</taxon>
        <taxon>Burkholderiales</taxon>
        <taxon>Burkholderiaceae</taxon>
        <taxon>Mycetohabitans</taxon>
    </lineage>
</organism>
<dbReference type="PANTHER" id="PTHR34988:SF1">
    <property type="entry name" value="DNA-BINDING PROTEIN"/>
    <property type="match status" value="1"/>
</dbReference>
<evidence type="ECO:0000313" key="2">
    <source>
        <dbReference type="EMBL" id="PPB82024.1"/>
    </source>
</evidence>
<dbReference type="SUPFAM" id="SSF117856">
    <property type="entry name" value="AF0104/ALDC/Ptd012-like"/>
    <property type="match status" value="1"/>
</dbReference>
<dbReference type="EMBL" id="PRDW01000015">
    <property type="protein sequence ID" value="PPB82024.1"/>
    <property type="molecule type" value="Genomic_DNA"/>
</dbReference>